<evidence type="ECO:0000313" key="2">
    <source>
        <dbReference type="Proteomes" id="UP000721442"/>
    </source>
</evidence>
<protein>
    <submittedName>
        <fullName evidence="1">Uncharacterized protein</fullName>
    </submittedName>
</protein>
<gene>
    <name evidence="1" type="ORF">IAC77_03740</name>
</gene>
<accession>A0A940DE89</accession>
<reference evidence="1" key="1">
    <citation type="submission" date="2020-10" db="EMBL/GenBank/DDBJ databases">
        <authorList>
            <person name="Gilroy R."/>
        </authorList>
    </citation>
    <scope>NUCLEOTIDE SEQUENCE</scope>
    <source>
        <strain evidence="1">B1-16210</strain>
    </source>
</reference>
<comment type="caution">
    <text evidence="1">The sequence shown here is derived from an EMBL/GenBank/DDBJ whole genome shotgun (WGS) entry which is preliminary data.</text>
</comment>
<sequence length="75" mass="7978">MAFQNKNLSVIAYANGFTLWHYAANETMTAISTAGYFDDVKTLMNSGDIVIINASDGTSIKSITVGDNISVAALE</sequence>
<dbReference type="EMBL" id="JADINE010000045">
    <property type="protein sequence ID" value="MBO8407541.1"/>
    <property type="molecule type" value="Genomic_DNA"/>
</dbReference>
<evidence type="ECO:0000313" key="1">
    <source>
        <dbReference type="EMBL" id="MBO8407541.1"/>
    </source>
</evidence>
<reference evidence="1" key="2">
    <citation type="journal article" date="2021" name="PeerJ">
        <title>Extensive microbial diversity within the chicken gut microbiome revealed by metagenomics and culture.</title>
        <authorList>
            <person name="Gilroy R."/>
            <person name="Ravi A."/>
            <person name="Getino M."/>
            <person name="Pursley I."/>
            <person name="Horton D.L."/>
            <person name="Alikhan N.F."/>
            <person name="Baker D."/>
            <person name="Gharbi K."/>
            <person name="Hall N."/>
            <person name="Watson M."/>
            <person name="Adriaenssens E.M."/>
            <person name="Foster-Nyarko E."/>
            <person name="Jarju S."/>
            <person name="Secka A."/>
            <person name="Antonio M."/>
            <person name="Oren A."/>
            <person name="Chaudhuri R.R."/>
            <person name="La Ragione R."/>
            <person name="Hildebrand F."/>
            <person name="Pallen M.J."/>
        </authorList>
    </citation>
    <scope>NUCLEOTIDE SEQUENCE</scope>
    <source>
        <strain evidence="1">B1-16210</strain>
    </source>
</reference>
<dbReference type="Proteomes" id="UP000721442">
    <property type="component" value="Unassembled WGS sequence"/>
</dbReference>
<proteinExistence type="predicted"/>
<dbReference type="AlphaFoldDB" id="A0A940DE89"/>
<organism evidence="1 2">
    <name type="scientific">Candidatus Enterousia excrementavium</name>
    <dbReference type="NCBI Taxonomy" id="2840789"/>
    <lineage>
        <taxon>Bacteria</taxon>
        <taxon>Pseudomonadati</taxon>
        <taxon>Pseudomonadota</taxon>
        <taxon>Alphaproteobacteria</taxon>
        <taxon>Candidatus Enterousia</taxon>
    </lineage>
</organism>
<name>A0A940DE89_9PROT</name>